<dbReference type="InterPro" id="IPR000249">
    <property type="entry name" value="BMC_dom"/>
</dbReference>
<gene>
    <name evidence="4" type="ORF">SPIRO4BDMA_40776</name>
</gene>
<dbReference type="GO" id="GO:0031469">
    <property type="term" value="C:bacterial microcompartment"/>
    <property type="evidence" value="ECO:0007669"/>
    <property type="project" value="UniProtKB-SubCell"/>
</dbReference>
<dbReference type="PROSITE" id="PS51931">
    <property type="entry name" value="BMC_CP"/>
    <property type="match status" value="2"/>
</dbReference>
<comment type="subcellular location">
    <subcellularLocation>
        <location evidence="1">Bacterial microcompartment</location>
    </subcellularLocation>
</comment>
<dbReference type="AlphaFoldDB" id="A0A3P3XPP5"/>
<dbReference type="SUPFAM" id="SSF143414">
    <property type="entry name" value="CcmK-like"/>
    <property type="match status" value="1"/>
</dbReference>
<evidence type="ECO:0000313" key="4">
    <source>
        <dbReference type="EMBL" id="SLM18204.1"/>
    </source>
</evidence>
<dbReference type="InterPro" id="IPR044870">
    <property type="entry name" value="BMC_CP"/>
</dbReference>
<dbReference type="CDD" id="cd07051">
    <property type="entry name" value="BMC_like_1_repeat1"/>
    <property type="match status" value="1"/>
</dbReference>
<keyword evidence="2" id="KW-1283">Bacterial microcompartment</keyword>
<evidence type="ECO:0000259" key="3">
    <source>
        <dbReference type="PROSITE" id="PS51931"/>
    </source>
</evidence>
<sequence length="213" mass="23250">MAVDLRTYVFLDSLQLQNASFIATISKGYYPIGMQACCIIEIAPGIEINRLTDIALKATNVTPGLQIVERAYGLLEVHSDSQGDARMAGEAVLRELGMTEENRIKPRVMTSQLIKNISDHHAQLINKVRHGNMVLRGDTLYVLEVEPAGYAYYAANEAEKTSDINIIEVVGFGAFGRVYIAGDEAEVIEARKVVEARLDGLGGRVLAANAARI</sequence>
<evidence type="ECO:0000256" key="1">
    <source>
        <dbReference type="ARBA" id="ARBA00024322"/>
    </source>
</evidence>
<dbReference type="InterPro" id="IPR037233">
    <property type="entry name" value="CcmK-like_sf"/>
</dbReference>
<evidence type="ECO:0000256" key="2">
    <source>
        <dbReference type="ARBA" id="ARBA00024446"/>
    </source>
</evidence>
<protein>
    <recommendedName>
        <fullName evidence="3">BMC circularly permuted domain-containing protein</fullName>
    </recommendedName>
</protein>
<dbReference type="Gene3D" id="3.30.70.1710">
    <property type="match status" value="2"/>
</dbReference>
<organism evidence="4">
    <name type="scientific">uncultured spirochete</name>
    <dbReference type="NCBI Taxonomy" id="156406"/>
    <lineage>
        <taxon>Bacteria</taxon>
        <taxon>Pseudomonadati</taxon>
        <taxon>Spirochaetota</taxon>
        <taxon>Spirochaetia</taxon>
        <taxon>Spirochaetales</taxon>
        <taxon>environmental samples</taxon>
    </lineage>
</organism>
<dbReference type="CDD" id="cd07052">
    <property type="entry name" value="BMC_like_1_repeat2"/>
    <property type="match status" value="1"/>
</dbReference>
<reference evidence="4" key="1">
    <citation type="submission" date="2017-02" db="EMBL/GenBank/DDBJ databases">
        <authorList>
            <person name="Regsiter A."/>
            <person name="William W."/>
        </authorList>
    </citation>
    <scope>NUCLEOTIDE SEQUENCE</scope>
    <source>
        <strain evidence="4">BdmA 4</strain>
    </source>
</reference>
<proteinExistence type="predicted"/>
<name>A0A3P3XPP5_9SPIR</name>
<accession>A0A3P3XPP5</accession>
<feature type="domain" description="BMC circularly permuted" evidence="3">
    <location>
        <begin position="107"/>
        <end position="211"/>
    </location>
</feature>
<feature type="domain" description="BMC circularly permuted" evidence="3">
    <location>
        <begin position="4"/>
        <end position="106"/>
    </location>
</feature>
<dbReference type="EMBL" id="FWDO01000004">
    <property type="protein sequence ID" value="SLM18204.1"/>
    <property type="molecule type" value="Genomic_DNA"/>
</dbReference>
<dbReference type="SMART" id="SM00877">
    <property type="entry name" value="BMC"/>
    <property type="match status" value="2"/>
</dbReference>